<accession>A0ACA9SMY9</accession>
<protein>
    <submittedName>
        <fullName evidence="1">3693_t:CDS:1</fullName>
    </submittedName>
</protein>
<comment type="caution">
    <text evidence="1">The sequence shown here is derived from an EMBL/GenBank/DDBJ whole genome shotgun (WGS) entry which is preliminary data.</text>
</comment>
<gene>
    <name evidence="1" type="ORF">RPERSI_LOCUS33211</name>
</gene>
<dbReference type="EMBL" id="CAJVQC010142774">
    <property type="protein sequence ID" value="CAG8844461.1"/>
    <property type="molecule type" value="Genomic_DNA"/>
</dbReference>
<proteinExistence type="predicted"/>
<evidence type="ECO:0000313" key="2">
    <source>
        <dbReference type="Proteomes" id="UP000789920"/>
    </source>
</evidence>
<evidence type="ECO:0000313" key="1">
    <source>
        <dbReference type="EMBL" id="CAG8844461.1"/>
    </source>
</evidence>
<name>A0ACA9SMY9_9GLOM</name>
<feature type="non-terminal residue" evidence="1">
    <location>
        <position position="71"/>
    </location>
</feature>
<reference evidence="1" key="1">
    <citation type="submission" date="2021-06" db="EMBL/GenBank/DDBJ databases">
        <authorList>
            <person name="Kallberg Y."/>
            <person name="Tangrot J."/>
            <person name="Rosling A."/>
        </authorList>
    </citation>
    <scope>NUCLEOTIDE SEQUENCE</scope>
    <source>
        <strain evidence="1">MA461A</strain>
    </source>
</reference>
<sequence>MIGTEEGYESGTATFSMGHWFDGQTPLAKLIGTKRPTKPELEPCSANISVNYPFNKPGEKPKIYCQNHASQ</sequence>
<keyword evidence="2" id="KW-1185">Reference proteome</keyword>
<organism evidence="1 2">
    <name type="scientific">Racocetra persica</name>
    <dbReference type="NCBI Taxonomy" id="160502"/>
    <lineage>
        <taxon>Eukaryota</taxon>
        <taxon>Fungi</taxon>
        <taxon>Fungi incertae sedis</taxon>
        <taxon>Mucoromycota</taxon>
        <taxon>Glomeromycotina</taxon>
        <taxon>Glomeromycetes</taxon>
        <taxon>Diversisporales</taxon>
        <taxon>Gigasporaceae</taxon>
        <taxon>Racocetra</taxon>
    </lineage>
</organism>
<dbReference type="Proteomes" id="UP000789920">
    <property type="component" value="Unassembled WGS sequence"/>
</dbReference>